<keyword evidence="2" id="KW-1185">Reference proteome</keyword>
<organism evidence="1 2">
    <name type="scientific">Amanita muscaria (strain Koide BX008)</name>
    <dbReference type="NCBI Taxonomy" id="946122"/>
    <lineage>
        <taxon>Eukaryota</taxon>
        <taxon>Fungi</taxon>
        <taxon>Dikarya</taxon>
        <taxon>Basidiomycota</taxon>
        <taxon>Agaricomycotina</taxon>
        <taxon>Agaricomycetes</taxon>
        <taxon>Agaricomycetidae</taxon>
        <taxon>Agaricales</taxon>
        <taxon>Pluteineae</taxon>
        <taxon>Amanitaceae</taxon>
        <taxon>Amanita</taxon>
    </lineage>
</organism>
<dbReference type="EMBL" id="KN818322">
    <property type="protein sequence ID" value="KIL59095.1"/>
    <property type="molecule type" value="Genomic_DNA"/>
</dbReference>
<sequence>MSQRTCSKILTVVRGLERSGFVCTIPIGSPFAHSSMRTVRIKLPWDPRSFGFSADYFPTAYQSCRKT</sequence>
<dbReference type="AlphaFoldDB" id="A0A0C2S8J9"/>
<proteinExistence type="predicted"/>
<evidence type="ECO:0000313" key="1">
    <source>
        <dbReference type="EMBL" id="KIL59095.1"/>
    </source>
</evidence>
<evidence type="ECO:0000313" key="2">
    <source>
        <dbReference type="Proteomes" id="UP000054549"/>
    </source>
</evidence>
<protein>
    <submittedName>
        <fullName evidence="1">Uncharacterized protein</fullName>
    </submittedName>
</protein>
<gene>
    <name evidence="1" type="ORF">M378DRAFT_169736</name>
</gene>
<dbReference type="HOGENOM" id="CLU_2811813_0_0_1"/>
<dbReference type="Proteomes" id="UP000054549">
    <property type="component" value="Unassembled WGS sequence"/>
</dbReference>
<dbReference type="InParanoid" id="A0A0C2S8J9"/>
<accession>A0A0C2S8J9</accession>
<reference evidence="1 2" key="1">
    <citation type="submission" date="2014-04" db="EMBL/GenBank/DDBJ databases">
        <title>Evolutionary Origins and Diversification of the Mycorrhizal Mutualists.</title>
        <authorList>
            <consortium name="DOE Joint Genome Institute"/>
            <consortium name="Mycorrhizal Genomics Consortium"/>
            <person name="Kohler A."/>
            <person name="Kuo A."/>
            <person name="Nagy L.G."/>
            <person name="Floudas D."/>
            <person name="Copeland A."/>
            <person name="Barry K.W."/>
            <person name="Cichocki N."/>
            <person name="Veneault-Fourrey C."/>
            <person name="LaButti K."/>
            <person name="Lindquist E.A."/>
            <person name="Lipzen A."/>
            <person name="Lundell T."/>
            <person name="Morin E."/>
            <person name="Murat C."/>
            <person name="Riley R."/>
            <person name="Ohm R."/>
            <person name="Sun H."/>
            <person name="Tunlid A."/>
            <person name="Henrissat B."/>
            <person name="Grigoriev I.V."/>
            <person name="Hibbett D.S."/>
            <person name="Martin F."/>
        </authorList>
    </citation>
    <scope>NUCLEOTIDE SEQUENCE [LARGE SCALE GENOMIC DNA]</scope>
    <source>
        <strain evidence="1 2">Koide BX008</strain>
    </source>
</reference>
<name>A0A0C2S8J9_AMAMK</name>